<evidence type="ECO:0000313" key="5">
    <source>
        <dbReference type="EMBL" id="MFD0886661.1"/>
    </source>
</evidence>
<dbReference type="SUPFAM" id="SSF53720">
    <property type="entry name" value="ALDH-like"/>
    <property type="match status" value="1"/>
</dbReference>
<keyword evidence="1 3" id="KW-0560">Oxidoreductase</keyword>
<comment type="caution">
    <text evidence="5">The sequence shown here is derived from an EMBL/GenBank/DDBJ whole genome shotgun (WGS) entry which is preliminary data.</text>
</comment>
<dbReference type="PROSITE" id="PS00687">
    <property type="entry name" value="ALDEHYDE_DEHYDR_GLU"/>
    <property type="match status" value="1"/>
</dbReference>
<evidence type="ECO:0000256" key="2">
    <source>
        <dbReference type="PROSITE-ProRule" id="PRU10007"/>
    </source>
</evidence>
<dbReference type="InterPro" id="IPR016163">
    <property type="entry name" value="Ald_DH_C"/>
</dbReference>
<sequence length="285" mass="29814">VLGGAEVGQALVTDPGVDLVSVTGSTETGRAVMRGAAGFPKQVHLELGGKAPALVFGDADLADMARGVAMGATYNTGQDCTAATRVYIAREVYGQAVEALRATLEGIRAGDPWDPATDIGPLISGEHRERVHGFVERAVAAGASVALGGSPGAGPGFYYPPTLVTGVTQDSEIAQEELFGPVLLALPFDDEDEAVRLANDTRYGLASSVWSTDVARALRVSHRLDVGVTWVNDHLPIASEAPHGGVKGSGFGKDMSQEAVQAYSVTRHLMIKHQVPEARESFRPS</sequence>
<name>A0ABW3DS29_9ACTN</name>
<feature type="non-terminal residue" evidence="5">
    <location>
        <position position="1"/>
    </location>
</feature>
<dbReference type="InterPro" id="IPR016161">
    <property type="entry name" value="Ald_DH/histidinol_DH"/>
</dbReference>
<accession>A0ABW3DS29</accession>
<keyword evidence="6" id="KW-1185">Reference proteome</keyword>
<proteinExistence type="inferred from homology"/>
<dbReference type="PANTHER" id="PTHR11699">
    <property type="entry name" value="ALDEHYDE DEHYDROGENASE-RELATED"/>
    <property type="match status" value="1"/>
</dbReference>
<dbReference type="InterPro" id="IPR015590">
    <property type="entry name" value="Aldehyde_DH_dom"/>
</dbReference>
<dbReference type="Pfam" id="PF00171">
    <property type="entry name" value="Aldedh"/>
    <property type="match status" value="1"/>
</dbReference>
<dbReference type="InterPro" id="IPR029510">
    <property type="entry name" value="Ald_DH_CS_GLU"/>
</dbReference>
<feature type="domain" description="Aldehyde dehydrogenase" evidence="4">
    <location>
        <begin position="2"/>
        <end position="268"/>
    </location>
</feature>
<evidence type="ECO:0000256" key="3">
    <source>
        <dbReference type="RuleBase" id="RU003345"/>
    </source>
</evidence>
<organism evidence="5 6">
    <name type="scientific">Streptosporangium algeriense</name>
    <dbReference type="NCBI Taxonomy" id="1682748"/>
    <lineage>
        <taxon>Bacteria</taxon>
        <taxon>Bacillati</taxon>
        <taxon>Actinomycetota</taxon>
        <taxon>Actinomycetes</taxon>
        <taxon>Streptosporangiales</taxon>
        <taxon>Streptosporangiaceae</taxon>
        <taxon>Streptosporangium</taxon>
    </lineage>
</organism>
<dbReference type="Gene3D" id="3.40.309.10">
    <property type="entry name" value="Aldehyde Dehydrogenase, Chain A, domain 2"/>
    <property type="match status" value="1"/>
</dbReference>
<evidence type="ECO:0000259" key="4">
    <source>
        <dbReference type="Pfam" id="PF00171"/>
    </source>
</evidence>
<reference evidence="6" key="1">
    <citation type="journal article" date="2019" name="Int. J. Syst. Evol. Microbiol.">
        <title>The Global Catalogue of Microorganisms (GCM) 10K type strain sequencing project: providing services to taxonomists for standard genome sequencing and annotation.</title>
        <authorList>
            <consortium name="The Broad Institute Genomics Platform"/>
            <consortium name="The Broad Institute Genome Sequencing Center for Infectious Disease"/>
            <person name="Wu L."/>
            <person name="Ma J."/>
        </authorList>
    </citation>
    <scope>NUCLEOTIDE SEQUENCE [LARGE SCALE GENOMIC DNA]</scope>
    <source>
        <strain evidence="6">CCUG 62974</strain>
    </source>
</reference>
<feature type="active site" evidence="2">
    <location>
        <position position="46"/>
    </location>
</feature>
<evidence type="ECO:0000313" key="6">
    <source>
        <dbReference type="Proteomes" id="UP001597024"/>
    </source>
</evidence>
<dbReference type="InterPro" id="IPR016162">
    <property type="entry name" value="Ald_DH_N"/>
</dbReference>
<dbReference type="Proteomes" id="UP001597024">
    <property type="component" value="Unassembled WGS sequence"/>
</dbReference>
<gene>
    <name evidence="5" type="ORF">ACFQ08_19105</name>
</gene>
<comment type="similarity">
    <text evidence="3">Belongs to the aldehyde dehydrogenase family.</text>
</comment>
<dbReference type="Gene3D" id="3.40.605.10">
    <property type="entry name" value="Aldehyde Dehydrogenase, Chain A, domain 1"/>
    <property type="match status" value="1"/>
</dbReference>
<protein>
    <submittedName>
        <fullName evidence="5">Aldehyde dehydrogenase family protein</fullName>
    </submittedName>
</protein>
<dbReference type="EMBL" id="JBHTHX010000677">
    <property type="protein sequence ID" value="MFD0886661.1"/>
    <property type="molecule type" value="Genomic_DNA"/>
</dbReference>
<evidence type="ECO:0000256" key="1">
    <source>
        <dbReference type="ARBA" id="ARBA00023002"/>
    </source>
</evidence>